<dbReference type="EMBL" id="JPMI01000237">
    <property type="protein sequence ID" value="KFA89574.1"/>
    <property type="molecule type" value="Genomic_DNA"/>
</dbReference>
<feature type="chain" id="PRO_5001781549" description="Lipoprotein" evidence="1">
    <location>
        <begin position="27"/>
        <end position="144"/>
    </location>
</feature>
<evidence type="ECO:0000313" key="3">
    <source>
        <dbReference type="Proteomes" id="UP000028547"/>
    </source>
</evidence>
<proteinExistence type="predicted"/>
<comment type="caution">
    <text evidence="2">The sequence shown here is derived from an EMBL/GenBank/DDBJ whole genome shotgun (WGS) entry which is preliminary data.</text>
</comment>
<organism evidence="2 3">
    <name type="scientific">Archangium violaceum Cb vi76</name>
    <dbReference type="NCBI Taxonomy" id="1406225"/>
    <lineage>
        <taxon>Bacteria</taxon>
        <taxon>Pseudomonadati</taxon>
        <taxon>Myxococcota</taxon>
        <taxon>Myxococcia</taxon>
        <taxon>Myxococcales</taxon>
        <taxon>Cystobacterineae</taxon>
        <taxon>Archangiaceae</taxon>
        <taxon>Archangium</taxon>
    </lineage>
</organism>
<name>A0A084SM89_9BACT</name>
<evidence type="ECO:0000313" key="2">
    <source>
        <dbReference type="EMBL" id="KFA89574.1"/>
    </source>
</evidence>
<gene>
    <name evidence="2" type="ORF">Q664_33935</name>
</gene>
<evidence type="ECO:0008006" key="4">
    <source>
        <dbReference type="Google" id="ProtNLM"/>
    </source>
</evidence>
<feature type="signal peptide" evidence="1">
    <location>
        <begin position="1"/>
        <end position="26"/>
    </location>
</feature>
<dbReference type="PROSITE" id="PS51257">
    <property type="entry name" value="PROKAR_LIPOPROTEIN"/>
    <property type="match status" value="1"/>
</dbReference>
<accession>A0A084SM89</accession>
<sequence length="144" mass="15426">MLLAWFRLCVVALPVLLGCGTQLKFATVIPRDGTGQSGWQAACLEANVQNMTTGDSAVCTLTIGMPVETRDNGYIASWEAAEIAAECINKASDLVIRPAPPESPAALVCRSFKDTFLEILKETVRGSRVEIGCRPGIPVTRIGF</sequence>
<protein>
    <recommendedName>
        <fullName evidence="4">Lipoprotein</fullName>
    </recommendedName>
</protein>
<evidence type="ECO:0000256" key="1">
    <source>
        <dbReference type="SAM" id="SignalP"/>
    </source>
</evidence>
<reference evidence="2 3" key="1">
    <citation type="submission" date="2014-07" db="EMBL/GenBank/DDBJ databases">
        <title>Draft Genome Sequence of Gephyronic Acid Producer, Cystobacter violaceus Strain Cb vi76.</title>
        <authorList>
            <person name="Stevens D.C."/>
            <person name="Young J."/>
            <person name="Carmichael R."/>
            <person name="Tan J."/>
            <person name="Taylor R.E."/>
        </authorList>
    </citation>
    <scope>NUCLEOTIDE SEQUENCE [LARGE SCALE GENOMIC DNA]</scope>
    <source>
        <strain evidence="2 3">Cb vi76</strain>
    </source>
</reference>
<dbReference type="AlphaFoldDB" id="A0A084SM89"/>
<keyword evidence="1" id="KW-0732">Signal</keyword>
<dbReference type="Proteomes" id="UP000028547">
    <property type="component" value="Unassembled WGS sequence"/>
</dbReference>